<dbReference type="AlphaFoldDB" id="A0A8S1KWY6"/>
<accession>A0A8S1KWY6</accession>
<organism evidence="2 3">
    <name type="scientific">Paramecium primaurelia</name>
    <dbReference type="NCBI Taxonomy" id="5886"/>
    <lineage>
        <taxon>Eukaryota</taxon>
        <taxon>Sar</taxon>
        <taxon>Alveolata</taxon>
        <taxon>Ciliophora</taxon>
        <taxon>Intramacronucleata</taxon>
        <taxon>Oligohymenophorea</taxon>
        <taxon>Peniculida</taxon>
        <taxon>Parameciidae</taxon>
        <taxon>Paramecium</taxon>
    </lineage>
</organism>
<dbReference type="OMA" id="VIDKQDC"/>
<protein>
    <submittedName>
        <fullName evidence="2">Uncharacterized protein</fullName>
    </submittedName>
</protein>
<gene>
    <name evidence="2" type="ORF">PPRIM_AZ9-3.1.T0280091</name>
</gene>
<name>A0A8S1KWY6_PARPR</name>
<dbReference type="EMBL" id="CAJJDM010000027">
    <property type="protein sequence ID" value="CAD8058911.1"/>
    <property type="molecule type" value="Genomic_DNA"/>
</dbReference>
<comment type="caution">
    <text evidence="2">The sequence shown here is derived from an EMBL/GenBank/DDBJ whole genome shotgun (WGS) entry which is preliminary data.</text>
</comment>
<proteinExistence type="predicted"/>
<evidence type="ECO:0000313" key="2">
    <source>
        <dbReference type="EMBL" id="CAD8058911.1"/>
    </source>
</evidence>
<reference evidence="2" key="1">
    <citation type="submission" date="2021-01" db="EMBL/GenBank/DDBJ databases">
        <authorList>
            <consortium name="Genoscope - CEA"/>
            <person name="William W."/>
        </authorList>
    </citation>
    <scope>NUCLEOTIDE SEQUENCE</scope>
</reference>
<evidence type="ECO:0000256" key="1">
    <source>
        <dbReference type="SAM" id="MobiDB-lite"/>
    </source>
</evidence>
<sequence>MGCSVTKTKVDEKLKTLTTDKFEQYLITQSLFQSPPVPLRKQYSIEKNPIIQRRRLKSQQKTRTTSVIDKQEFSV</sequence>
<feature type="region of interest" description="Disordered" evidence="1">
    <location>
        <begin position="55"/>
        <end position="75"/>
    </location>
</feature>
<keyword evidence="3" id="KW-1185">Reference proteome</keyword>
<evidence type="ECO:0000313" key="3">
    <source>
        <dbReference type="Proteomes" id="UP000688137"/>
    </source>
</evidence>
<dbReference type="Proteomes" id="UP000688137">
    <property type="component" value="Unassembled WGS sequence"/>
</dbReference>